<evidence type="ECO:0000256" key="3">
    <source>
        <dbReference type="ARBA" id="ARBA00009595"/>
    </source>
</evidence>
<dbReference type="GO" id="GO:0005829">
    <property type="term" value="C:cytosol"/>
    <property type="evidence" value="ECO:0007669"/>
    <property type="project" value="TreeGrafter"/>
</dbReference>
<dbReference type="Gene3D" id="3.90.79.10">
    <property type="entry name" value="Nucleoside Triphosphate Pyrophosphohydrolase"/>
    <property type="match status" value="1"/>
</dbReference>
<gene>
    <name evidence="12" type="ORF">FISHEDRAFT_35541</name>
</gene>
<protein>
    <recommendedName>
        <fullName evidence="4">NAD(+) diphosphatase</fullName>
        <ecNumber evidence="4">3.6.1.22</ecNumber>
    </recommendedName>
</protein>
<dbReference type="GO" id="GO:0006742">
    <property type="term" value="P:NADP+ catabolic process"/>
    <property type="evidence" value="ECO:0007669"/>
    <property type="project" value="TreeGrafter"/>
</dbReference>
<feature type="compositionally biased region" description="Basic and acidic residues" evidence="10">
    <location>
        <begin position="384"/>
        <end position="406"/>
    </location>
</feature>
<dbReference type="InterPro" id="IPR050241">
    <property type="entry name" value="NAD-cap_RNA_hydrolase_NudC"/>
</dbReference>
<dbReference type="InterPro" id="IPR015375">
    <property type="entry name" value="NADH_PPase-like_N"/>
</dbReference>
<organism evidence="12 13">
    <name type="scientific">Fistulina hepatica ATCC 64428</name>
    <dbReference type="NCBI Taxonomy" id="1128425"/>
    <lineage>
        <taxon>Eukaryota</taxon>
        <taxon>Fungi</taxon>
        <taxon>Dikarya</taxon>
        <taxon>Basidiomycota</taxon>
        <taxon>Agaricomycotina</taxon>
        <taxon>Agaricomycetes</taxon>
        <taxon>Agaricomycetidae</taxon>
        <taxon>Agaricales</taxon>
        <taxon>Fistulinaceae</taxon>
        <taxon>Fistulina</taxon>
    </lineage>
</organism>
<comment type="similarity">
    <text evidence="3">Belongs to the Nudix hydrolase family. NudC subfamily.</text>
</comment>
<comment type="catalytic activity">
    <reaction evidence="9">
        <text>a 5'-end NAD(+)-phospho-ribonucleoside in mRNA + H2O = a 5'-end phospho-adenosine-phospho-ribonucleoside in mRNA + beta-nicotinamide D-ribonucleotide + 2 H(+)</text>
        <dbReference type="Rhea" id="RHEA:60876"/>
        <dbReference type="Rhea" id="RHEA-COMP:15698"/>
        <dbReference type="Rhea" id="RHEA-COMP:15719"/>
        <dbReference type="ChEBI" id="CHEBI:14649"/>
        <dbReference type="ChEBI" id="CHEBI:15377"/>
        <dbReference type="ChEBI" id="CHEBI:15378"/>
        <dbReference type="ChEBI" id="CHEBI:144029"/>
        <dbReference type="ChEBI" id="CHEBI:144051"/>
    </reaction>
    <physiologicalReaction direction="left-to-right" evidence="9">
        <dbReference type="Rhea" id="RHEA:60877"/>
    </physiologicalReaction>
</comment>
<keyword evidence="8" id="KW-0520">NAD</keyword>
<dbReference type="Pfam" id="PF00293">
    <property type="entry name" value="NUDIX"/>
    <property type="match status" value="1"/>
</dbReference>
<feature type="region of interest" description="Disordered" evidence="10">
    <location>
        <begin position="379"/>
        <end position="424"/>
    </location>
</feature>
<comment type="cofactor">
    <cofactor evidence="2">
        <name>Zn(2+)</name>
        <dbReference type="ChEBI" id="CHEBI:29105"/>
    </cofactor>
</comment>
<evidence type="ECO:0000256" key="8">
    <source>
        <dbReference type="ARBA" id="ARBA00023027"/>
    </source>
</evidence>
<dbReference type="SUPFAM" id="SSF55811">
    <property type="entry name" value="Nudix"/>
    <property type="match status" value="1"/>
</dbReference>
<dbReference type="EC" id="3.6.1.22" evidence="4"/>
<evidence type="ECO:0000256" key="7">
    <source>
        <dbReference type="ARBA" id="ARBA00022842"/>
    </source>
</evidence>
<evidence type="ECO:0000256" key="5">
    <source>
        <dbReference type="ARBA" id="ARBA00022723"/>
    </source>
</evidence>
<dbReference type="PANTHER" id="PTHR42904:SF6">
    <property type="entry name" value="NAD-CAPPED RNA HYDROLASE NUDT12"/>
    <property type="match status" value="1"/>
</dbReference>
<dbReference type="GO" id="GO:0005777">
    <property type="term" value="C:peroxisome"/>
    <property type="evidence" value="ECO:0007669"/>
    <property type="project" value="TreeGrafter"/>
</dbReference>
<keyword evidence="7" id="KW-0460">Magnesium</keyword>
<dbReference type="Proteomes" id="UP000054144">
    <property type="component" value="Unassembled WGS sequence"/>
</dbReference>
<proteinExistence type="inferred from homology"/>
<keyword evidence="5" id="KW-0479">Metal-binding</keyword>
<feature type="domain" description="Nudix hydrolase" evidence="11">
    <location>
        <begin position="259"/>
        <end position="385"/>
    </location>
</feature>
<evidence type="ECO:0000256" key="4">
    <source>
        <dbReference type="ARBA" id="ARBA00012381"/>
    </source>
</evidence>
<reference evidence="12 13" key="1">
    <citation type="journal article" date="2015" name="Fungal Genet. Biol.">
        <title>Evolution of novel wood decay mechanisms in Agaricales revealed by the genome sequences of Fistulina hepatica and Cylindrobasidium torrendii.</title>
        <authorList>
            <person name="Floudas D."/>
            <person name="Held B.W."/>
            <person name="Riley R."/>
            <person name="Nagy L.G."/>
            <person name="Koehler G."/>
            <person name="Ransdell A.S."/>
            <person name="Younus H."/>
            <person name="Chow J."/>
            <person name="Chiniquy J."/>
            <person name="Lipzen A."/>
            <person name="Tritt A."/>
            <person name="Sun H."/>
            <person name="Haridas S."/>
            <person name="LaButti K."/>
            <person name="Ohm R.A."/>
            <person name="Kues U."/>
            <person name="Blanchette R.A."/>
            <person name="Grigoriev I.V."/>
            <person name="Minto R.E."/>
            <person name="Hibbett D.S."/>
        </authorList>
    </citation>
    <scope>NUCLEOTIDE SEQUENCE [LARGE SCALE GENOMIC DNA]</scope>
    <source>
        <strain evidence="12 13">ATCC 64428</strain>
    </source>
</reference>
<dbReference type="NCBIfam" id="NF001299">
    <property type="entry name" value="PRK00241.1"/>
    <property type="match status" value="1"/>
</dbReference>
<accession>A0A0D7AK71</accession>
<dbReference type="PANTHER" id="PTHR42904">
    <property type="entry name" value="NUDIX HYDROLASE, NUDC SUBFAMILY"/>
    <property type="match status" value="1"/>
</dbReference>
<dbReference type="PROSITE" id="PS00893">
    <property type="entry name" value="NUDIX_BOX"/>
    <property type="match status" value="1"/>
</dbReference>
<evidence type="ECO:0000256" key="9">
    <source>
        <dbReference type="ARBA" id="ARBA00023679"/>
    </source>
</evidence>
<evidence type="ECO:0000259" key="11">
    <source>
        <dbReference type="PROSITE" id="PS51462"/>
    </source>
</evidence>
<dbReference type="GO" id="GO:0035529">
    <property type="term" value="F:NADH pyrophosphatase activity"/>
    <property type="evidence" value="ECO:0007669"/>
    <property type="project" value="TreeGrafter"/>
</dbReference>
<evidence type="ECO:0000313" key="13">
    <source>
        <dbReference type="Proteomes" id="UP000054144"/>
    </source>
</evidence>
<dbReference type="AlphaFoldDB" id="A0A0D7AK71"/>
<evidence type="ECO:0000256" key="2">
    <source>
        <dbReference type="ARBA" id="ARBA00001947"/>
    </source>
</evidence>
<dbReference type="PROSITE" id="PS51462">
    <property type="entry name" value="NUDIX"/>
    <property type="match status" value="1"/>
</dbReference>
<dbReference type="CDD" id="cd03429">
    <property type="entry name" value="NUDIX_NADH_pyrophosphatase_Nudt13"/>
    <property type="match status" value="1"/>
</dbReference>
<dbReference type="Gene3D" id="3.90.79.20">
    <property type="match status" value="1"/>
</dbReference>
<dbReference type="InterPro" id="IPR020084">
    <property type="entry name" value="NUDIX_hydrolase_CS"/>
</dbReference>
<evidence type="ECO:0000313" key="12">
    <source>
        <dbReference type="EMBL" id="KIY52240.1"/>
    </source>
</evidence>
<evidence type="ECO:0000256" key="6">
    <source>
        <dbReference type="ARBA" id="ARBA00022801"/>
    </source>
</evidence>
<dbReference type="InterPro" id="IPR015797">
    <property type="entry name" value="NUDIX_hydrolase-like_dom_sf"/>
</dbReference>
<dbReference type="InterPro" id="IPR049734">
    <property type="entry name" value="NudC-like_C"/>
</dbReference>
<dbReference type="GO" id="GO:0019677">
    <property type="term" value="P:NAD+ catabolic process"/>
    <property type="evidence" value="ECO:0007669"/>
    <property type="project" value="TreeGrafter"/>
</dbReference>
<evidence type="ECO:0000256" key="1">
    <source>
        <dbReference type="ARBA" id="ARBA00001946"/>
    </source>
</evidence>
<keyword evidence="6" id="KW-0378">Hydrolase</keyword>
<dbReference type="GO" id="GO:0046872">
    <property type="term" value="F:metal ion binding"/>
    <property type="evidence" value="ECO:0007669"/>
    <property type="project" value="UniProtKB-KW"/>
</dbReference>
<sequence>MTDTKSKVNLFSGSPLNRVSWLRSSHIFLNAAVDSPATRWVLFNAGRPLVAPNATSSGLALAYLSTHQVSPLLGTKPYFGQGTSPGSALQSTHVSPHTEAIRHLRGAAPLVFLGIHESNSASSALPSSDFTDREQAIANIAGQPFFAMDVAALDMQEEELARVLGATGVSQNDPGAPTWADPRTLMMASIDPFTAAIFAEARSMCDWNLSNKFCPACGSRNYSAWGGWKLVCSSLMPWADNTGRKPCATARGLHNFKHPRTDPVVIMIAIDETGDKILLGKNKKFPGNFYSALAGFMEPGESLEDAVVREMWEEAGVKVWNVRYHSGQPWPYPANLMLGFYARADASQPVRVDLDNELADARWYTRDEVNAVLSHPKGSYLSSRDNRKLGAETDKNPASREFKVPEEEAVATPNQEDELSPPPSFVVPPAAAIAGVLIRDWASGRIGFSEKAAL</sequence>
<evidence type="ECO:0000256" key="10">
    <source>
        <dbReference type="SAM" id="MobiDB-lite"/>
    </source>
</evidence>
<name>A0A0D7AK71_9AGAR</name>
<dbReference type="OrthoDB" id="10249612at2759"/>
<dbReference type="EMBL" id="KN881644">
    <property type="protein sequence ID" value="KIY52240.1"/>
    <property type="molecule type" value="Genomic_DNA"/>
</dbReference>
<keyword evidence="13" id="KW-1185">Reference proteome</keyword>
<dbReference type="InterPro" id="IPR000086">
    <property type="entry name" value="NUDIX_hydrolase_dom"/>
</dbReference>
<comment type="cofactor">
    <cofactor evidence="1">
        <name>Mg(2+)</name>
        <dbReference type="ChEBI" id="CHEBI:18420"/>
    </cofactor>
</comment>
<dbReference type="Pfam" id="PF09296">
    <property type="entry name" value="NUDIX-like"/>
    <property type="match status" value="1"/>
</dbReference>